<dbReference type="EMBL" id="SDMP01000002">
    <property type="protein sequence ID" value="RYR72074.1"/>
    <property type="molecule type" value="Genomic_DNA"/>
</dbReference>
<dbReference type="Proteomes" id="UP000289738">
    <property type="component" value="Chromosome A02"/>
</dbReference>
<reference evidence="2 3" key="1">
    <citation type="submission" date="2019-01" db="EMBL/GenBank/DDBJ databases">
        <title>Sequencing of cultivated peanut Arachis hypogaea provides insights into genome evolution and oil improvement.</title>
        <authorList>
            <person name="Chen X."/>
        </authorList>
    </citation>
    <scope>NUCLEOTIDE SEQUENCE [LARGE SCALE GENOMIC DNA]</scope>
    <source>
        <strain evidence="3">cv. Fuhuasheng</strain>
        <tissue evidence="2">Leaves</tissue>
    </source>
</reference>
<proteinExistence type="predicted"/>
<feature type="compositionally biased region" description="Polar residues" evidence="1">
    <location>
        <begin position="90"/>
        <end position="109"/>
    </location>
</feature>
<accession>A0A445E985</accession>
<sequence length="404" mass="43788">MYSKAYSQHGPKGPKRPNSGAKLKGYKRARNLNWDSAATSILTIATMATTPAKGNQGKKLDQNSGKTVLPASLEVVACFSATVKSTLEKQNSSGIRSSPPTVASVTPTKTGRARWSKLGDEVAPSAPATATAEASIVTSSHDCHLPSLHLVALSPSLRSLRFPLQRQGLPPTAISSAATTARRHDSELNAAGRDGCGGGATASWTTVRRDASAVALSLLFFFLSSSPSLSLSPSSFFFLFSARGLDVVTFVPTFVLGPFICPKLPGSVHASLSLAFVSYGACGDVARAHIFLLEHPNPKGRYNCSSSLVTVETISQVSSKYPEFQLSTLESVLLHFSMFFWFTHEIDMHKYNLISYMFLHCSKCQVTKFIIKETPRFWICIQAKYGLDEMVDDAIRPWKEKGIK</sequence>
<feature type="region of interest" description="Disordered" evidence="1">
    <location>
        <begin position="1"/>
        <end position="22"/>
    </location>
</feature>
<dbReference type="AlphaFoldDB" id="A0A445E985"/>
<dbReference type="Gene3D" id="3.40.50.720">
    <property type="entry name" value="NAD(P)-binding Rossmann-like Domain"/>
    <property type="match status" value="1"/>
</dbReference>
<keyword evidence="3" id="KW-1185">Reference proteome</keyword>
<name>A0A445E985_ARAHY</name>
<feature type="region of interest" description="Disordered" evidence="1">
    <location>
        <begin position="90"/>
        <end position="121"/>
    </location>
</feature>
<protein>
    <submittedName>
        <fullName evidence="2">Uncharacterized protein</fullName>
    </submittedName>
</protein>
<evidence type="ECO:0000256" key="1">
    <source>
        <dbReference type="SAM" id="MobiDB-lite"/>
    </source>
</evidence>
<comment type="caution">
    <text evidence="2">The sequence shown here is derived from an EMBL/GenBank/DDBJ whole genome shotgun (WGS) entry which is preliminary data.</text>
</comment>
<evidence type="ECO:0000313" key="2">
    <source>
        <dbReference type="EMBL" id="RYR72074.1"/>
    </source>
</evidence>
<dbReference type="SUPFAM" id="SSF51735">
    <property type="entry name" value="NAD(P)-binding Rossmann-fold domains"/>
    <property type="match status" value="1"/>
</dbReference>
<evidence type="ECO:0000313" key="3">
    <source>
        <dbReference type="Proteomes" id="UP000289738"/>
    </source>
</evidence>
<gene>
    <name evidence="2" type="ORF">Ahy_A02g006270</name>
</gene>
<dbReference type="STRING" id="3818.A0A445E985"/>
<dbReference type="InterPro" id="IPR036291">
    <property type="entry name" value="NAD(P)-bd_dom_sf"/>
</dbReference>
<organism evidence="2 3">
    <name type="scientific">Arachis hypogaea</name>
    <name type="common">Peanut</name>
    <dbReference type="NCBI Taxonomy" id="3818"/>
    <lineage>
        <taxon>Eukaryota</taxon>
        <taxon>Viridiplantae</taxon>
        <taxon>Streptophyta</taxon>
        <taxon>Embryophyta</taxon>
        <taxon>Tracheophyta</taxon>
        <taxon>Spermatophyta</taxon>
        <taxon>Magnoliopsida</taxon>
        <taxon>eudicotyledons</taxon>
        <taxon>Gunneridae</taxon>
        <taxon>Pentapetalae</taxon>
        <taxon>rosids</taxon>
        <taxon>fabids</taxon>
        <taxon>Fabales</taxon>
        <taxon>Fabaceae</taxon>
        <taxon>Papilionoideae</taxon>
        <taxon>50 kb inversion clade</taxon>
        <taxon>dalbergioids sensu lato</taxon>
        <taxon>Dalbergieae</taxon>
        <taxon>Pterocarpus clade</taxon>
        <taxon>Arachis</taxon>
    </lineage>
</organism>